<dbReference type="EMBL" id="DTPE01000213">
    <property type="protein sequence ID" value="HGE75562.1"/>
    <property type="molecule type" value="Genomic_DNA"/>
</dbReference>
<dbReference type="PROSITE" id="PS50928">
    <property type="entry name" value="ABC_TM1"/>
    <property type="match status" value="1"/>
</dbReference>
<feature type="transmembrane region" description="Helical" evidence="5">
    <location>
        <begin position="103"/>
        <end position="122"/>
    </location>
</feature>
<dbReference type="CDD" id="cd06261">
    <property type="entry name" value="TM_PBP2"/>
    <property type="match status" value="1"/>
</dbReference>
<dbReference type="InterPro" id="IPR000515">
    <property type="entry name" value="MetI-like"/>
</dbReference>
<proteinExistence type="inferred from homology"/>
<keyword evidence="5" id="KW-0813">Transport</keyword>
<comment type="caution">
    <text evidence="7">The sequence shown here is derived from an EMBL/GenBank/DDBJ whole genome shotgun (WGS) entry which is preliminary data.</text>
</comment>
<name>A0A7V3RFE8_9BACT</name>
<dbReference type="PANTHER" id="PTHR43879">
    <property type="entry name" value="ABC TRANSPORTER PERMEASE PROTEIN"/>
    <property type="match status" value="1"/>
</dbReference>
<comment type="subcellular location">
    <subcellularLocation>
        <location evidence="5">Cell membrane</location>
        <topology evidence="5">Multi-pass membrane protein</topology>
    </subcellularLocation>
    <subcellularLocation>
        <location evidence="1">Membrane</location>
        <topology evidence="1">Multi-pass membrane protein</topology>
    </subcellularLocation>
</comment>
<gene>
    <name evidence="7" type="ORF">ENX73_05505</name>
</gene>
<sequence length="272" mass="29945">MKISKKVAVYVVLIIATIFFLFPIYMLVITSMKSLQEVNTTSSWSFPTHFDFSGFVTAWNGISQGFVNSFEFTIPAVIFSILLGSLGGFALTKLKFKGSNVIFMFLLFGMFLSYQVVLIPLVKFMAALGLYGNIWSLIITNTAYGIPITTLIFRNFYSSIPTSLIEASQVDGANTFQIYSRIIIPLSIPGIVVASIWQFTNIWNNFLFGLILGSMPNIRPVTVMLNNLNGAMMAQWNTLMAGALITAIPTLIVYLVAGKYFVKGLLGGAVKG</sequence>
<evidence type="ECO:0000256" key="3">
    <source>
        <dbReference type="ARBA" id="ARBA00022989"/>
    </source>
</evidence>
<evidence type="ECO:0000256" key="4">
    <source>
        <dbReference type="ARBA" id="ARBA00023136"/>
    </source>
</evidence>
<dbReference type="AlphaFoldDB" id="A0A7V3RFE8"/>
<evidence type="ECO:0000313" key="7">
    <source>
        <dbReference type="EMBL" id="HGE75562.1"/>
    </source>
</evidence>
<evidence type="ECO:0000259" key="6">
    <source>
        <dbReference type="PROSITE" id="PS50928"/>
    </source>
</evidence>
<evidence type="ECO:0000256" key="2">
    <source>
        <dbReference type="ARBA" id="ARBA00022692"/>
    </source>
</evidence>
<reference evidence="7" key="1">
    <citation type="journal article" date="2020" name="mSystems">
        <title>Genome- and Community-Level Interaction Insights into Carbon Utilization and Element Cycling Functions of Hydrothermarchaeota in Hydrothermal Sediment.</title>
        <authorList>
            <person name="Zhou Z."/>
            <person name="Liu Y."/>
            <person name="Xu W."/>
            <person name="Pan J."/>
            <person name="Luo Z.H."/>
            <person name="Li M."/>
        </authorList>
    </citation>
    <scope>NUCLEOTIDE SEQUENCE [LARGE SCALE GENOMIC DNA]</scope>
    <source>
        <strain evidence="7">SpSt-966</strain>
    </source>
</reference>
<feature type="transmembrane region" description="Helical" evidence="5">
    <location>
        <begin position="7"/>
        <end position="28"/>
    </location>
</feature>
<protein>
    <submittedName>
        <fullName evidence="7">Carbohydrate ABC transporter permease</fullName>
    </submittedName>
</protein>
<evidence type="ECO:0000256" key="5">
    <source>
        <dbReference type="RuleBase" id="RU363032"/>
    </source>
</evidence>
<dbReference type="Pfam" id="PF00528">
    <property type="entry name" value="BPD_transp_1"/>
    <property type="match status" value="1"/>
</dbReference>
<dbReference type="GO" id="GO:0055085">
    <property type="term" value="P:transmembrane transport"/>
    <property type="evidence" value="ECO:0007669"/>
    <property type="project" value="InterPro"/>
</dbReference>
<dbReference type="Gene3D" id="1.10.3720.10">
    <property type="entry name" value="MetI-like"/>
    <property type="match status" value="1"/>
</dbReference>
<accession>A0A7V3RFE8</accession>
<dbReference type="InterPro" id="IPR035906">
    <property type="entry name" value="MetI-like_sf"/>
</dbReference>
<organism evidence="7">
    <name type="scientific">Mesoaciditoga lauensis</name>
    <dbReference type="NCBI Taxonomy" id="1495039"/>
    <lineage>
        <taxon>Bacteria</taxon>
        <taxon>Thermotogati</taxon>
        <taxon>Thermotogota</taxon>
        <taxon>Thermotogae</taxon>
        <taxon>Mesoaciditogales</taxon>
        <taxon>Mesoaciditogaceae</taxon>
        <taxon>Mesoaciditoga</taxon>
    </lineage>
</organism>
<comment type="similarity">
    <text evidence="5">Belongs to the binding-protein-dependent transport system permease family.</text>
</comment>
<dbReference type="SUPFAM" id="SSF161098">
    <property type="entry name" value="MetI-like"/>
    <property type="match status" value="1"/>
</dbReference>
<keyword evidence="2 5" id="KW-0812">Transmembrane</keyword>
<keyword evidence="3 5" id="KW-1133">Transmembrane helix</keyword>
<feature type="transmembrane region" description="Helical" evidence="5">
    <location>
        <begin position="178"/>
        <end position="200"/>
    </location>
</feature>
<feature type="transmembrane region" description="Helical" evidence="5">
    <location>
        <begin position="134"/>
        <end position="157"/>
    </location>
</feature>
<feature type="domain" description="ABC transmembrane type-1" evidence="6">
    <location>
        <begin position="66"/>
        <end position="257"/>
    </location>
</feature>
<keyword evidence="4 5" id="KW-0472">Membrane</keyword>
<evidence type="ECO:0000256" key="1">
    <source>
        <dbReference type="ARBA" id="ARBA00004141"/>
    </source>
</evidence>
<dbReference type="PANTHER" id="PTHR43879:SF1">
    <property type="entry name" value="GLUCOSE IMPORT SYSTEM PERMEASE PROTEIN GLCU"/>
    <property type="match status" value="1"/>
</dbReference>
<feature type="transmembrane region" description="Helical" evidence="5">
    <location>
        <begin position="238"/>
        <end position="257"/>
    </location>
</feature>
<dbReference type="GO" id="GO:0005886">
    <property type="term" value="C:plasma membrane"/>
    <property type="evidence" value="ECO:0007669"/>
    <property type="project" value="UniProtKB-SubCell"/>
</dbReference>
<feature type="transmembrane region" description="Helical" evidence="5">
    <location>
        <begin position="72"/>
        <end position="91"/>
    </location>
</feature>